<gene>
    <name evidence="1" type="ORF">R0H02_05010</name>
</gene>
<keyword evidence="2" id="KW-1185">Reference proteome</keyword>
<evidence type="ECO:0000313" key="2">
    <source>
        <dbReference type="Proteomes" id="UP001286589"/>
    </source>
</evidence>
<reference evidence="1 2" key="1">
    <citation type="submission" date="2023-10" db="EMBL/GenBank/DDBJ databases">
        <title>Phytobacter spp. The emergence of a new genus of hospital-origin enterobacteria encoding carbapenemases in Argentina.</title>
        <authorList>
            <person name="Vay C."/>
            <person name="Almuzara M."/>
            <person name="Traglia G.M."/>
            <person name="Campos J."/>
        </authorList>
    </citation>
    <scope>NUCLEOTIDE SEQUENCE [LARGE SCALE GENOMIC DNA]</scope>
    <source>
        <strain evidence="1 2">CVMA36</strain>
    </source>
</reference>
<dbReference type="AlphaFoldDB" id="A0AB35RK42"/>
<protein>
    <recommendedName>
        <fullName evidence="3">Valyl-tRNA synthetase</fullName>
    </recommendedName>
</protein>
<organism evidence="1 2">
    <name type="scientific">Phytobacter ursingii</name>
    <dbReference type="NCBI Taxonomy" id="1972431"/>
    <lineage>
        <taxon>Bacteria</taxon>
        <taxon>Pseudomonadati</taxon>
        <taxon>Pseudomonadota</taxon>
        <taxon>Gammaproteobacteria</taxon>
        <taxon>Enterobacterales</taxon>
        <taxon>Enterobacteriaceae</taxon>
        <taxon>Phytobacter</taxon>
    </lineage>
</organism>
<name>A0AB35RK42_9ENTR</name>
<sequence length="268" mass="29671">MTTQSPSKEQLIADIAHAEEKAATLCGPCADDHARLAYWLRALLAAYEQEPDYIRYSCGCCGYESLSPISVCPKCNFDNIEEVPLYTHPAPSILKLPPKLANNREDAHELNAGVDVWNKCIDTIIELNDRHDIKVSVPSPPTGLHPDTQKLVADFSAVLAEKLYKAQLKYGYSANWKNDDWHADCLAHFHQHIGKGDPRDVAAYCAFIWFHGWSTELPAPSIPAVPEEIPDSVYQVIYQECGGFIDCGANAQIIWNACRAAMLNGGKS</sequence>
<comment type="caution">
    <text evidence="1">The sequence shown here is derived from an EMBL/GenBank/DDBJ whole genome shotgun (WGS) entry which is preliminary data.</text>
</comment>
<dbReference type="Proteomes" id="UP001286589">
    <property type="component" value="Unassembled WGS sequence"/>
</dbReference>
<proteinExistence type="predicted"/>
<evidence type="ECO:0008006" key="3">
    <source>
        <dbReference type="Google" id="ProtNLM"/>
    </source>
</evidence>
<accession>A0AB35RK42</accession>
<dbReference type="EMBL" id="JAWJAC010000003">
    <property type="protein sequence ID" value="MDV2861824.1"/>
    <property type="molecule type" value="Genomic_DNA"/>
</dbReference>
<evidence type="ECO:0000313" key="1">
    <source>
        <dbReference type="EMBL" id="MDV2861824.1"/>
    </source>
</evidence>
<dbReference type="RefSeq" id="WP_317101401.1">
    <property type="nucleotide sequence ID" value="NZ_JAWJAC010000003.1"/>
</dbReference>